<evidence type="ECO:0000313" key="3">
    <source>
        <dbReference type="EMBL" id="KAL0476254.1"/>
    </source>
</evidence>
<dbReference type="GO" id="GO:0004525">
    <property type="term" value="F:ribonuclease III activity"/>
    <property type="evidence" value="ECO:0007669"/>
    <property type="project" value="InterPro"/>
</dbReference>
<gene>
    <name evidence="3" type="ORF">AKO1_004202</name>
</gene>
<dbReference type="GO" id="GO:0006396">
    <property type="term" value="P:RNA processing"/>
    <property type="evidence" value="ECO:0007669"/>
    <property type="project" value="InterPro"/>
</dbReference>
<accession>A0AAW2YH34</accession>
<dbReference type="Proteomes" id="UP001431209">
    <property type="component" value="Unassembled WGS sequence"/>
</dbReference>
<proteinExistence type="predicted"/>
<evidence type="ECO:0000313" key="4">
    <source>
        <dbReference type="Proteomes" id="UP001431209"/>
    </source>
</evidence>
<organism evidence="3 4">
    <name type="scientific">Acrasis kona</name>
    <dbReference type="NCBI Taxonomy" id="1008807"/>
    <lineage>
        <taxon>Eukaryota</taxon>
        <taxon>Discoba</taxon>
        <taxon>Heterolobosea</taxon>
        <taxon>Tetramitia</taxon>
        <taxon>Eutetramitia</taxon>
        <taxon>Acrasidae</taxon>
        <taxon>Acrasis</taxon>
    </lineage>
</organism>
<sequence>MGHGFNTKLVSEELKESFGLKYDDQTSMAMSPKQRTCKQWAWLGDSLFQYMISKYIYKQQNHDENVGVRDYSLSRSLYVGNTEMAAYIKHHKEIYRRITHEFIPSVHNLGTCFEALLFLSQKHLSEKELLKVIEKYIEFTNSNYVKIAGKGKKKHVKKTHSSDEESDRKNVKKRKLEEESEEDEDNDVESSTVVEPTDLSEEEVIHYLDDFFRAL</sequence>
<dbReference type="SUPFAM" id="SSF69065">
    <property type="entry name" value="RNase III domain-like"/>
    <property type="match status" value="1"/>
</dbReference>
<dbReference type="Pfam" id="PF00636">
    <property type="entry name" value="Ribonuclease_3"/>
    <property type="match status" value="1"/>
</dbReference>
<protein>
    <submittedName>
        <fullName evidence="3">Dcr1</fullName>
    </submittedName>
</protein>
<feature type="region of interest" description="Disordered" evidence="1">
    <location>
        <begin position="155"/>
        <end position="200"/>
    </location>
</feature>
<reference evidence="3 4" key="1">
    <citation type="submission" date="2024-03" db="EMBL/GenBank/DDBJ databases">
        <title>The Acrasis kona genome and developmental transcriptomes reveal deep origins of eukaryotic multicellular pathways.</title>
        <authorList>
            <person name="Sheikh S."/>
            <person name="Fu C.-J."/>
            <person name="Brown M.W."/>
            <person name="Baldauf S.L."/>
        </authorList>
    </citation>
    <scope>NUCLEOTIDE SEQUENCE [LARGE SCALE GENOMIC DNA]</scope>
    <source>
        <strain evidence="3 4">ATCC MYA-3509</strain>
    </source>
</reference>
<keyword evidence="4" id="KW-1185">Reference proteome</keyword>
<evidence type="ECO:0000256" key="1">
    <source>
        <dbReference type="SAM" id="MobiDB-lite"/>
    </source>
</evidence>
<feature type="compositionally biased region" description="Acidic residues" evidence="1">
    <location>
        <begin position="178"/>
        <end position="188"/>
    </location>
</feature>
<evidence type="ECO:0000259" key="2">
    <source>
        <dbReference type="Pfam" id="PF00636"/>
    </source>
</evidence>
<dbReference type="InterPro" id="IPR036389">
    <property type="entry name" value="RNase_III_sf"/>
</dbReference>
<feature type="compositionally biased region" description="Basic and acidic residues" evidence="1">
    <location>
        <begin position="160"/>
        <end position="169"/>
    </location>
</feature>
<dbReference type="AlphaFoldDB" id="A0AAW2YH34"/>
<dbReference type="Gene3D" id="1.10.1520.10">
    <property type="entry name" value="Ribonuclease III domain"/>
    <property type="match status" value="1"/>
</dbReference>
<feature type="domain" description="RNase III" evidence="2">
    <location>
        <begin position="39"/>
        <end position="101"/>
    </location>
</feature>
<dbReference type="EMBL" id="JAOPGA020000001">
    <property type="protein sequence ID" value="KAL0476254.1"/>
    <property type="molecule type" value="Genomic_DNA"/>
</dbReference>
<dbReference type="InterPro" id="IPR000999">
    <property type="entry name" value="RNase_III_dom"/>
</dbReference>
<comment type="caution">
    <text evidence="3">The sequence shown here is derived from an EMBL/GenBank/DDBJ whole genome shotgun (WGS) entry which is preliminary data.</text>
</comment>
<name>A0AAW2YH34_9EUKA</name>